<feature type="domain" description="MJ1316 RNA cyclic group end recognition" evidence="11">
    <location>
        <begin position="1139"/>
        <end position="1209"/>
    </location>
</feature>
<dbReference type="SUPFAM" id="SSF55003">
    <property type="entry name" value="PAP/Archaeal CCA-adding enzyme, C-terminal domain"/>
    <property type="match status" value="1"/>
</dbReference>
<evidence type="ECO:0000256" key="9">
    <source>
        <dbReference type="SAM" id="MobiDB-lite"/>
    </source>
</evidence>
<sequence>MAAQEAININSHHTALSLVLPRHLWPPIDRLRALYDKAYEKWPPHINLIYPFVLPDHLPRAAESIQAALQRRAKAGEAPLRVCLDTVDVFPHKHDNTIFLHDSDQKRTDRLVELRRDIVKALGQRDTGHRMHMTVAQSEDIASSKHKFLQHKVGLLPPAEWEVEELHILVREQLHVGGGRATSQLKVWGTFNLSTGLLTRHDAPKAFYGSVASAPIEGDAVPEIDELRSQPCYYYDDEMLLWLPYREPPTAQGYIPQSLAVSSYNVLGEFDWPPTQSRYPLIVKNILSRQGVADILVLQEVTDDFLSYLLRDERIRDLYPFTSHGPPDQSDVEPLPSLVNIVVLSKWASCWEWVPLSRKHKGAVVARFGDIGRSEEDGRFTPTVVAAVHLNHGLTDGAVTAKKVDIQNMLGYLACNYSDHPLILAGDFNISTSVLSINAAVKKGAISAQSAGYLESFDRMFEEAKFADAWRVSRFKLGEASDTDPDADEEFMEGERGATYNPLVNEVAASIVGSGFNMRPQRYDRILVRGEGLLSIAAFNKFGFVKGRIGDEQEATYASDHWGVRCFLKTGSREPEKASEEIAKLIVPVDLSAAPQALSDPSSVEECLTELGIFPNDEDIQNRQSAFDLLKHVLQERDTQSTSYHKSRSPLVIVPVGSYGLGVWISTSDMDVLCIGPFSSATFFSLAVPRLRKAADQGIRILRRVKAHSGTMLELEVRGIKTDLQYCPATSISENWPHVLRCPATDPIWTLPTQTLSKLKAVRDMDYLRRSVPDLAKFRVAHRFVRTWARSRGIYSARFGYLGGMQISVLLARVHKLLARDNNPGVSVPDVLTTFFRHYAEFDWKKELVFDPFFHRQRLNYARTSREPLAVLGYFPPALNTAQAASVPSVRTIAEEFRRAVRLLDSGRVESWTEFLAGGGSAKGELSSSGAEDFLGTYKSYAKIDVQYWGLSLSRGAQFVGWLESRFVNVLVDIERRLAGVLHARMWPARFVESAAVAEEDADDGAGPRDYQGCYLVGLGKLHDAQLGKDEMRDALGALQAVLRRFEEQIRGDDRYFDRKSCWMSASVVSGAEIKELGLVVDGREWGEYSPGEEEVDEEEEEELDVPEAEGDEDLTRKKKGKSTAETVIVPKLESGKKFRTAADVINRLRWDPGMDSGDFIVGYEDRFVGAREKALNTWKSEQTDEEFIPQHRILYFKRKSDGVVVWERRTRKDEVFGSGI</sequence>
<keyword evidence="4" id="KW-0507">mRNA processing</keyword>
<dbReference type="Gene3D" id="3.90.1140.10">
    <property type="entry name" value="Cyclic phosphodiesterase"/>
    <property type="match status" value="1"/>
</dbReference>
<dbReference type="SUPFAM" id="SSF81631">
    <property type="entry name" value="PAP/OAS1 substrate-binding domain"/>
    <property type="match status" value="1"/>
</dbReference>
<dbReference type="InterPro" id="IPR011068">
    <property type="entry name" value="NuclTrfase_I-like_C"/>
</dbReference>
<evidence type="ECO:0000256" key="7">
    <source>
        <dbReference type="ARBA" id="ARBA00022840"/>
    </source>
</evidence>
<keyword evidence="5" id="KW-0808">Transferase</keyword>
<keyword evidence="8" id="KW-0539">Nucleus</keyword>
<protein>
    <recommendedName>
        <fullName evidence="3">polynucleotide adenylyltransferase</fullName>
        <ecNumber evidence="3">2.7.7.19</ecNumber>
    </recommendedName>
</protein>
<evidence type="ECO:0000259" key="12">
    <source>
        <dbReference type="Pfam" id="PF04928"/>
    </source>
</evidence>
<keyword evidence="14" id="KW-1185">Reference proteome</keyword>
<accession>A0AA38VE60</accession>
<dbReference type="Pfam" id="PF13563">
    <property type="entry name" value="2_5_RNA_ligase2"/>
    <property type="match status" value="1"/>
</dbReference>
<evidence type="ECO:0000256" key="6">
    <source>
        <dbReference type="ARBA" id="ARBA00022741"/>
    </source>
</evidence>
<dbReference type="GO" id="GO:0031123">
    <property type="term" value="P:RNA 3'-end processing"/>
    <property type="evidence" value="ECO:0007669"/>
    <property type="project" value="InterPro"/>
</dbReference>
<dbReference type="Pfam" id="PF04457">
    <property type="entry name" value="MJ1316"/>
    <property type="match status" value="1"/>
</dbReference>
<dbReference type="PANTHER" id="PTHR10682">
    <property type="entry name" value="POLY A POLYMERASE"/>
    <property type="match status" value="1"/>
</dbReference>
<name>A0AA38VE60_9PEZI</name>
<dbReference type="GO" id="GO:1990817">
    <property type="term" value="F:poly(A) RNA polymerase activity"/>
    <property type="evidence" value="ECO:0007669"/>
    <property type="project" value="UniProtKB-EC"/>
</dbReference>
<feature type="domain" description="Poly(A) polymerase central" evidence="12">
    <location>
        <begin position="777"/>
        <end position="855"/>
    </location>
</feature>
<dbReference type="InterPro" id="IPR036691">
    <property type="entry name" value="Endo/exonu/phosph_ase_sf"/>
</dbReference>
<keyword evidence="6" id="KW-0547">Nucleotide-binding</keyword>
<reference evidence="13" key="1">
    <citation type="submission" date="2022-07" db="EMBL/GenBank/DDBJ databases">
        <title>Fungi with potential for degradation of polypropylene.</title>
        <authorList>
            <person name="Gostincar C."/>
        </authorList>
    </citation>
    <scope>NUCLEOTIDE SEQUENCE</scope>
    <source>
        <strain evidence="13">EXF-13287</strain>
    </source>
</reference>
<dbReference type="Pfam" id="PF04928">
    <property type="entry name" value="PAP_central"/>
    <property type="match status" value="1"/>
</dbReference>
<dbReference type="InterPro" id="IPR007012">
    <property type="entry name" value="PolA_pol_cen_dom"/>
</dbReference>
<organism evidence="13 14">
    <name type="scientific">Coniochaeta hoffmannii</name>
    <dbReference type="NCBI Taxonomy" id="91930"/>
    <lineage>
        <taxon>Eukaryota</taxon>
        <taxon>Fungi</taxon>
        <taxon>Dikarya</taxon>
        <taxon>Ascomycota</taxon>
        <taxon>Pezizomycotina</taxon>
        <taxon>Sordariomycetes</taxon>
        <taxon>Sordariomycetidae</taxon>
        <taxon>Coniochaetales</taxon>
        <taxon>Coniochaetaceae</taxon>
        <taxon>Coniochaeta</taxon>
    </lineage>
</organism>
<dbReference type="PANTHER" id="PTHR10682:SF23">
    <property type="entry name" value="POLYNUCLEOTIDE ADENYLYLTRANSFERASE"/>
    <property type="match status" value="1"/>
</dbReference>
<dbReference type="Gene3D" id="3.30.460.10">
    <property type="entry name" value="Beta Polymerase, domain 2"/>
    <property type="match status" value="1"/>
</dbReference>
<evidence type="ECO:0000313" key="14">
    <source>
        <dbReference type="Proteomes" id="UP001174691"/>
    </source>
</evidence>
<comment type="subcellular location">
    <subcellularLocation>
        <location evidence="1">Nucleus</location>
    </subcellularLocation>
</comment>
<dbReference type="SUPFAM" id="SSF56219">
    <property type="entry name" value="DNase I-like"/>
    <property type="match status" value="1"/>
</dbReference>
<dbReference type="SUPFAM" id="SSF55144">
    <property type="entry name" value="LigT-like"/>
    <property type="match status" value="1"/>
</dbReference>
<feature type="domain" description="Endonuclease/exonuclease/phosphatase" evidence="10">
    <location>
        <begin position="263"/>
        <end position="561"/>
    </location>
</feature>
<dbReference type="GO" id="GO:0005634">
    <property type="term" value="C:nucleus"/>
    <property type="evidence" value="ECO:0007669"/>
    <property type="project" value="UniProtKB-SubCell"/>
</dbReference>
<dbReference type="Gene3D" id="3.60.10.10">
    <property type="entry name" value="Endonuclease/exonuclease/phosphatase"/>
    <property type="match status" value="1"/>
</dbReference>
<evidence type="ECO:0000313" key="13">
    <source>
        <dbReference type="EMBL" id="KAJ9133778.1"/>
    </source>
</evidence>
<evidence type="ECO:0000256" key="2">
    <source>
        <dbReference type="ARBA" id="ARBA00010912"/>
    </source>
</evidence>
<evidence type="ECO:0000256" key="4">
    <source>
        <dbReference type="ARBA" id="ARBA00022664"/>
    </source>
</evidence>
<evidence type="ECO:0000256" key="1">
    <source>
        <dbReference type="ARBA" id="ARBA00004123"/>
    </source>
</evidence>
<dbReference type="GO" id="GO:0006397">
    <property type="term" value="P:mRNA processing"/>
    <property type="evidence" value="ECO:0007669"/>
    <property type="project" value="UniProtKB-KW"/>
</dbReference>
<dbReference type="EMBL" id="JANBVN010000195">
    <property type="protein sequence ID" value="KAJ9133778.1"/>
    <property type="molecule type" value="Genomic_DNA"/>
</dbReference>
<dbReference type="Gene3D" id="1.10.1410.10">
    <property type="match status" value="1"/>
</dbReference>
<dbReference type="InterPro" id="IPR005135">
    <property type="entry name" value="Endo/exonuclease/phosphatase"/>
</dbReference>
<evidence type="ECO:0000259" key="10">
    <source>
        <dbReference type="Pfam" id="PF03372"/>
    </source>
</evidence>
<evidence type="ECO:0000259" key="11">
    <source>
        <dbReference type="Pfam" id="PF04457"/>
    </source>
</evidence>
<evidence type="ECO:0000256" key="8">
    <source>
        <dbReference type="ARBA" id="ARBA00023242"/>
    </source>
</evidence>
<dbReference type="Proteomes" id="UP001174691">
    <property type="component" value="Unassembled WGS sequence"/>
</dbReference>
<dbReference type="EC" id="2.7.7.19" evidence="3"/>
<proteinExistence type="inferred from homology"/>
<dbReference type="InterPro" id="IPR009097">
    <property type="entry name" value="Cyclic_Pdiesterase"/>
</dbReference>
<dbReference type="GO" id="GO:0005524">
    <property type="term" value="F:ATP binding"/>
    <property type="evidence" value="ECO:0007669"/>
    <property type="project" value="UniProtKB-KW"/>
</dbReference>
<dbReference type="SUPFAM" id="SSF81301">
    <property type="entry name" value="Nucleotidyltransferase"/>
    <property type="match status" value="1"/>
</dbReference>
<dbReference type="GO" id="GO:0003723">
    <property type="term" value="F:RNA binding"/>
    <property type="evidence" value="ECO:0007669"/>
    <property type="project" value="InterPro"/>
</dbReference>
<comment type="similarity">
    <text evidence="2">Belongs to the poly(A) polymerase family.</text>
</comment>
<evidence type="ECO:0000256" key="5">
    <source>
        <dbReference type="ARBA" id="ARBA00022679"/>
    </source>
</evidence>
<keyword evidence="7" id="KW-0067">ATP-binding</keyword>
<dbReference type="Pfam" id="PF03372">
    <property type="entry name" value="Exo_endo_phos"/>
    <property type="match status" value="1"/>
</dbReference>
<comment type="caution">
    <text evidence="13">The sequence shown here is derived from an EMBL/GenBank/DDBJ whole genome shotgun (WGS) entry which is preliminary data.</text>
</comment>
<feature type="compositionally biased region" description="Acidic residues" evidence="9">
    <location>
        <begin position="1091"/>
        <end position="1113"/>
    </location>
</feature>
<dbReference type="AlphaFoldDB" id="A0AA38VE60"/>
<dbReference type="InterPro" id="IPR040459">
    <property type="entry name" value="MJ1316"/>
</dbReference>
<feature type="region of interest" description="Disordered" evidence="9">
    <location>
        <begin position="1088"/>
        <end position="1121"/>
    </location>
</feature>
<gene>
    <name evidence="13" type="ORF">NKR19_g8935</name>
</gene>
<dbReference type="InterPro" id="IPR043519">
    <property type="entry name" value="NT_sf"/>
</dbReference>
<evidence type="ECO:0000256" key="3">
    <source>
        <dbReference type="ARBA" id="ARBA00012388"/>
    </source>
</evidence>